<accession>A0A9Q0UR22</accession>
<reference evidence="1" key="1">
    <citation type="submission" date="2022-11" db="EMBL/GenBank/DDBJ databases">
        <authorList>
            <person name="Hyden B.L."/>
            <person name="Feng K."/>
            <person name="Yates T."/>
            <person name="Jawdy S."/>
            <person name="Smart L.B."/>
            <person name="Muchero W."/>
        </authorList>
    </citation>
    <scope>NUCLEOTIDE SEQUENCE</scope>
    <source>
        <tissue evidence="1">Shoot tip</tissue>
    </source>
</reference>
<dbReference type="Proteomes" id="UP001151532">
    <property type="component" value="Chromosome 17"/>
</dbReference>
<proteinExistence type="predicted"/>
<dbReference type="AlphaFoldDB" id="A0A9Q0UR22"/>
<protein>
    <submittedName>
        <fullName evidence="1">Uncharacterized protein</fullName>
    </submittedName>
</protein>
<evidence type="ECO:0000313" key="1">
    <source>
        <dbReference type="EMBL" id="KAJ6734335.1"/>
    </source>
</evidence>
<keyword evidence="2" id="KW-1185">Reference proteome</keyword>
<dbReference type="EMBL" id="JAPFFK010000011">
    <property type="protein sequence ID" value="KAJ6734335.1"/>
    <property type="molecule type" value="Genomic_DNA"/>
</dbReference>
<name>A0A9Q0UR22_SALPP</name>
<comment type="caution">
    <text evidence="1">The sequence shown here is derived from an EMBL/GenBank/DDBJ whole genome shotgun (WGS) entry which is preliminary data.</text>
</comment>
<gene>
    <name evidence="1" type="ORF">OIU79_001572</name>
</gene>
<sequence length="121" mass="14463">MAVKQVRAISSSSFRPIRKILQANCTDQLFIHGTQILLLNLYFLQAWNRWLASWQDRVFRVFDNIPRDHLILVDMNSGHDIERRRQRVWFQDADKYVVDFTVEFTSLVGDGEMERSFQGWR</sequence>
<reference evidence="1" key="2">
    <citation type="journal article" date="2023" name="Int. J. Mol. Sci.">
        <title>De Novo Assembly and Annotation of 11 Diverse Shrub Willow (Salix) Genomes Reveals Novel Gene Organization in Sex-Linked Regions.</title>
        <authorList>
            <person name="Hyden B."/>
            <person name="Feng K."/>
            <person name="Yates T.B."/>
            <person name="Jawdy S."/>
            <person name="Cereghino C."/>
            <person name="Smart L.B."/>
            <person name="Muchero W."/>
        </authorList>
    </citation>
    <scope>NUCLEOTIDE SEQUENCE</scope>
    <source>
        <tissue evidence="1">Shoot tip</tissue>
    </source>
</reference>
<organism evidence="1 2">
    <name type="scientific">Salix purpurea</name>
    <name type="common">Purple osier willow</name>
    <dbReference type="NCBI Taxonomy" id="77065"/>
    <lineage>
        <taxon>Eukaryota</taxon>
        <taxon>Viridiplantae</taxon>
        <taxon>Streptophyta</taxon>
        <taxon>Embryophyta</taxon>
        <taxon>Tracheophyta</taxon>
        <taxon>Spermatophyta</taxon>
        <taxon>Magnoliopsida</taxon>
        <taxon>eudicotyledons</taxon>
        <taxon>Gunneridae</taxon>
        <taxon>Pentapetalae</taxon>
        <taxon>rosids</taxon>
        <taxon>fabids</taxon>
        <taxon>Malpighiales</taxon>
        <taxon>Salicaceae</taxon>
        <taxon>Saliceae</taxon>
        <taxon>Salix</taxon>
    </lineage>
</organism>
<evidence type="ECO:0000313" key="2">
    <source>
        <dbReference type="Proteomes" id="UP001151532"/>
    </source>
</evidence>